<feature type="transmembrane region" description="Helical" evidence="5">
    <location>
        <begin position="243"/>
        <end position="262"/>
    </location>
</feature>
<comment type="subcellular location">
    <subcellularLocation>
        <location evidence="1">Membrane</location>
        <topology evidence="1">Multi-pass membrane protein</topology>
    </subcellularLocation>
</comment>
<dbReference type="Pfam" id="PF01027">
    <property type="entry name" value="Bax1-I"/>
    <property type="match status" value="1"/>
</dbReference>
<feature type="transmembrane region" description="Helical" evidence="5">
    <location>
        <begin position="79"/>
        <end position="102"/>
    </location>
</feature>
<dbReference type="GO" id="GO:0005743">
    <property type="term" value="C:mitochondrial inner membrane"/>
    <property type="evidence" value="ECO:0007669"/>
    <property type="project" value="TreeGrafter"/>
</dbReference>
<evidence type="ECO:0000256" key="5">
    <source>
        <dbReference type="RuleBase" id="RU004379"/>
    </source>
</evidence>
<gene>
    <name evidence="6" type="ORF">V1264_011700</name>
</gene>
<evidence type="ECO:0000256" key="3">
    <source>
        <dbReference type="ARBA" id="ARBA00022989"/>
    </source>
</evidence>
<name>A0AAN9GLD0_9CAEN</name>
<dbReference type="InterPro" id="IPR035871">
    <property type="entry name" value="GHITM"/>
</dbReference>
<protein>
    <recommendedName>
        <fullName evidence="8">Growth hormone-inducible transmembrane protein</fullName>
    </recommendedName>
</protein>
<evidence type="ECO:0008006" key="8">
    <source>
        <dbReference type="Google" id="ProtNLM"/>
    </source>
</evidence>
<dbReference type="PANTHER" id="PTHR23291">
    <property type="entry name" value="BAX INHIBITOR-RELATED"/>
    <property type="match status" value="1"/>
</dbReference>
<keyword evidence="7" id="KW-1185">Reference proteome</keyword>
<dbReference type="Proteomes" id="UP001374579">
    <property type="component" value="Unassembled WGS sequence"/>
</dbReference>
<dbReference type="CDD" id="cd10431">
    <property type="entry name" value="GHITM"/>
    <property type="match status" value="1"/>
</dbReference>
<dbReference type="PANTHER" id="PTHR23291:SF112">
    <property type="entry name" value="GROWTH HORMONE-INDUCIBLE TRANSMEMBRANE PROTEIN"/>
    <property type="match status" value="1"/>
</dbReference>
<keyword evidence="3 5" id="KW-1133">Transmembrane helix</keyword>
<proteinExistence type="inferred from homology"/>
<feature type="transmembrane region" description="Helical" evidence="5">
    <location>
        <begin position="187"/>
        <end position="207"/>
    </location>
</feature>
<feature type="transmembrane region" description="Helical" evidence="5">
    <location>
        <begin position="154"/>
        <end position="175"/>
    </location>
</feature>
<comment type="similarity">
    <text evidence="5">Belongs to the BI1 family.</text>
</comment>
<comment type="caution">
    <text evidence="6">The sequence shown here is derived from an EMBL/GenBank/DDBJ whole genome shotgun (WGS) entry which is preliminary data.</text>
</comment>
<accession>A0AAN9GLD0</accession>
<organism evidence="6 7">
    <name type="scientific">Littorina saxatilis</name>
    <dbReference type="NCBI Taxonomy" id="31220"/>
    <lineage>
        <taxon>Eukaryota</taxon>
        <taxon>Metazoa</taxon>
        <taxon>Spiralia</taxon>
        <taxon>Lophotrochozoa</taxon>
        <taxon>Mollusca</taxon>
        <taxon>Gastropoda</taxon>
        <taxon>Caenogastropoda</taxon>
        <taxon>Littorinimorpha</taxon>
        <taxon>Littorinoidea</taxon>
        <taxon>Littorinidae</taxon>
        <taxon>Littorina</taxon>
    </lineage>
</organism>
<keyword evidence="4 5" id="KW-0472">Membrane</keyword>
<keyword evidence="2 5" id="KW-0812">Transmembrane</keyword>
<dbReference type="AlphaFoldDB" id="A0AAN9GLD0"/>
<dbReference type="InterPro" id="IPR006214">
    <property type="entry name" value="Bax_inhibitor_1-related"/>
</dbReference>
<evidence type="ECO:0000256" key="4">
    <source>
        <dbReference type="ARBA" id="ARBA00023136"/>
    </source>
</evidence>
<evidence type="ECO:0000313" key="6">
    <source>
        <dbReference type="EMBL" id="KAK7112216.1"/>
    </source>
</evidence>
<evidence type="ECO:0000256" key="1">
    <source>
        <dbReference type="ARBA" id="ARBA00004141"/>
    </source>
</evidence>
<feature type="transmembrane region" description="Helical" evidence="5">
    <location>
        <begin position="123"/>
        <end position="142"/>
    </location>
</feature>
<feature type="transmembrane region" description="Helical" evidence="5">
    <location>
        <begin position="268"/>
        <end position="288"/>
    </location>
</feature>
<evidence type="ECO:0000256" key="2">
    <source>
        <dbReference type="ARBA" id="ARBA00022692"/>
    </source>
</evidence>
<evidence type="ECO:0000313" key="7">
    <source>
        <dbReference type="Proteomes" id="UP001374579"/>
    </source>
</evidence>
<sequence length="340" mass="35999">MMLAQAARCSTLPLTAFVTTLGRTSVPALLPKQPCLATRLQTYASESRHALRRATKTRTWKDTIMAPAGDTAFNLGKGLVAGASLVGIGALCFYGLGLSNEVGAIDRSVMWSPEVRQRIRDTYMYFGGGLGITAASALAISRNPRLLSMMMRNSWLAIGATFAAMIGSGMVARSLPYKEGFGTKQMAWMVHAGIMGAVVAPMCLLGGPLLTRAAWYTAGVVGGLSTVAMCAPSDKFLYMGGPLAIGLGIVFASSIGTMFLPPSTALGAGLYSISIYGGLVLFGLFLLYDTQRIIKVAENYPSYAAQPYDPVNMSIGIYLDTVNIFIRIAMILSGGGGRRK</sequence>
<reference evidence="6 7" key="1">
    <citation type="submission" date="2024-02" db="EMBL/GenBank/DDBJ databases">
        <title>Chromosome-scale genome assembly of the rough periwinkle Littorina saxatilis.</title>
        <authorList>
            <person name="De Jode A."/>
            <person name="Faria R."/>
            <person name="Formenti G."/>
            <person name="Sims Y."/>
            <person name="Smith T.P."/>
            <person name="Tracey A."/>
            <person name="Wood J.M.D."/>
            <person name="Zagrodzka Z.B."/>
            <person name="Johannesson K."/>
            <person name="Butlin R.K."/>
            <person name="Leder E.H."/>
        </authorList>
    </citation>
    <scope>NUCLEOTIDE SEQUENCE [LARGE SCALE GENOMIC DNA]</scope>
    <source>
        <strain evidence="6">Snail1</strain>
        <tissue evidence="6">Muscle</tissue>
    </source>
</reference>
<dbReference type="EMBL" id="JBAMIC010000002">
    <property type="protein sequence ID" value="KAK7112216.1"/>
    <property type="molecule type" value="Genomic_DNA"/>
</dbReference>